<dbReference type="OrthoDB" id="3531544at2759"/>
<organism evidence="1 2">
    <name type="scientific">Cadophora malorum</name>
    <dbReference type="NCBI Taxonomy" id="108018"/>
    <lineage>
        <taxon>Eukaryota</taxon>
        <taxon>Fungi</taxon>
        <taxon>Dikarya</taxon>
        <taxon>Ascomycota</taxon>
        <taxon>Pezizomycotina</taxon>
        <taxon>Leotiomycetes</taxon>
        <taxon>Helotiales</taxon>
        <taxon>Ploettnerulaceae</taxon>
        <taxon>Cadophora</taxon>
    </lineage>
</organism>
<dbReference type="EMBL" id="JAFJYH010000014">
    <property type="protein sequence ID" value="KAG4425026.1"/>
    <property type="molecule type" value="Genomic_DNA"/>
</dbReference>
<reference evidence="1" key="1">
    <citation type="submission" date="2021-02" db="EMBL/GenBank/DDBJ databases">
        <title>Genome sequence Cadophora malorum strain M34.</title>
        <authorList>
            <person name="Stefanovic E."/>
            <person name="Vu D."/>
            <person name="Scully C."/>
            <person name="Dijksterhuis J."/>
            <person name="Roader J."/>
            <person name="Houbraken J."/>
        </authorList>
    </citation>
    <scope>NUCLEOTIDE SEQUENCE</scope>
    <source>
        <strain evidence="1">M34</strain>
    </source>
</reference>
<evidence type="ECO:0000313" key="1">
    <source>
        <dbReference type="EMBL" id="KAG4425026.1"/>
    </source>
</evidence>
<keyword evidence="2" id="KW-1185">Reference proteome</keyword>
<comment type="caution">
    <text evidence="1">The sequence shown here is derived from an EMBL/GenBank/DDBJ whole genome shotgun (WGS) entry which is preliminary data.</text>
</comment>
<accession>A0A8H7WHX2</accession>
<dbReference type="Proteomes" id="UP000664132">
    <property type="component" value="Unassembled WGS sequence"/>
</dbReference>
<name>A0A8H7WHX2_9HELO</name>
<gene>
    <name evidence="1" type="ORF">IFR04_001796</name>
</gene>
<dbReference type="AlphaFoldDB" id="A0A8H7WHX2"/>
<evidence type="ECO:0000313" key="2">
    <source>
        <dbReference type="Proteomes" id="UP000664132"/>
    </source>
</evidence>
<sequence length="263" mass="29475">MTMFKETLDSIITATASALRKPADTLDINAFSVPQHFYDITSFTNMLETASKAGYIYRTGQMITHFNSARLAYSLDSCTELGLPPDCNLDAEENYVFVIDYGTPFLSLGFAAVGKRLYAQIAERDWIDVELEVEDMKNTDNSTAKLPPSALERIQDFLGHQLTRRDGDVPILPSCVLAVILTGEALEQSMSAMKALIEEALPAFKPKFKMSIEPGWVGAYGAAHRARQMVTDEMFIDLERLSDRHGFMEEERHPPLQQSHDEL</sequence>
<proteinExistence type="predicted"/>
<protein>
    <submittedName>
        <fullName evidence="1">Uncharacterized protein</fullName>
    </submittedName>
</protein>